<keyword evidence="3" id="KW-1185">Reference proteome</keyword>
<reference evidence="2 3" key="1">
    <citation type="submission" date="2018-05" db="EMBL/GenBank/DDBJ databases">
        <title>Draft genome sequence of Scytalidium lignicola DSM 105466, a ubiquitous saprotrophic fungus.</title>
        <authorList>
            <person name="Buettner E."/>
            <person name="Gebauer A.M."/>
            <person name="Hofrichter M."/>
            <person name="Liers C."/>
            <person name="Kellner H."/>
        </authorList>
    </citation>
    <scope>NUCLEOTIDE SEQUENCE [LARGE SCALE GENOMIC DNA]</scope>
    <source>
        <strain evidence="2 3">DSM 105466</strain>
    </source>
</reference>
<dbReference type="InterPro" id="IPR036397">
    <property type="entry name" value="RNaseH_sf"/>
</dbReference>
<dbReference type="OMA" id="MQEYKDH"/>
<evidence type="ECO:0000313" key="2">
    <source>
        <dbReference type="EMBL" id="RFU29274.1"/>
    </source>
</evidence>
<dbReference type="AlphaFoldDB" id="A0A3E2H7C0"/>
<comment type="caution">
    <text evidence="2">The sequence shown here is derived from an EMBL/GenBank/DDBJ whole genome shotgun (WGS) entry which is preliminary data.</text>
</comment>
<dbReference type="OrthoDB" id="3595825at2759"/>
<dbReference type="STRING" id="5539.A0A3E2H7C0"/>
<proteinExistence type="predicted"/>
<feature type="non-terminal residue" evidence="2">
    <location>
        <position position="369"/>
    </location>
</feature>
<organism evidence="2 3">
    <name type="scientific">Scytalidium lignicola</name>
    <name type="common">Hyphomycete</name>
    <dbReference type="NCBI Taxonomy" id="5539"/>
    <lineage>
        <taxon>Eukaryota</taxon>
        <taxon>Fungi</taxon>
        <taxon>Dikarya</taxon>
        <taxon>Ascomycota</taxon>
        <taxon>Pezizomycotina</taxon>
        <taxon>Leotiomycetes</taxon>
        <taxon>Leotiomycetes incertae sedis</taxon>
        <taxon>Scytalidium</taxon>
    </lineage>
</organism>
<dbReference type="EMBL" id="NCSJ02000134">
    <property type="protein sequence ID" value="RFU29274.1"/>
    <property type="molecule type" value="Genomic_DNA"/>
</dbReference>
<protein>
    <recommendedName>
        <fullName evidence="1">Tc1-like transposase DDE domain-containing protein</fullName>
    </recommendedName>
</protein>
<dbReference type="PANTHER" id="PTHR23022">
    <property type="entry name" value="TRANSPOSABLE ELEMENT-RELATED"/>
    <property type="match status" value="1"/>
</dbReference>
<dbReference type="Gene3D" id="3.30.420.10">
    <property type="entry name" value="Ribonuclease H-like superfamily/Ribonuclease H"/>
    <property type="match status" value="1"/>
</dbReference>
<evidence type="ECO:0000259" key="1">
    <source>
        <dbReference type="Pfam" id="PF13358"/>
    </source>
</evidence>
<dbReference type="Proteomes" id="UP000258309">
    <property type="component" value="Unassembled WGS sequence"/>
</dbReference>
<feature type="non-terminal residue" evidence="2">
    <location>
        <position position="1"/>
    </location>
</feature>
<dbReference type="InterPro" id="IPR038717">
    <property type="entry name" value="Tc1-like_DDE_dom"/>
</dbReference>
<gene>
    <name evidence="2" type="ORF">B7463_g7072</name>
</gene>
<evidence type="ECO:0000313" key="3">
    <source>
        <dbReference type="Proteomes" id="UP000258309"/>
    </source>
</evidence>
<dbReference type="PANTHER" id="PTHR23022:SF119">
    <property type="entry name" value="TC1-LIKE TRANSPOSASE DDE DOMAIN-CONTAINING PROTEIN"/>
    <property type="match status" value="1"/>
</dbReference>
<name>A0A3E2H7C0_SCYLI</name>
<dbReference type="InterPro" id="IPR052338">
    <property type="entry name" value="Transposase_5"/>
</dbReference>
<accession>A0A3E2H7C0</accession>
<feature type="domain" description="Tc1-like transposase DDE" evidence="1">
    <location>
        <begin position="158"/>
        <end position="322"/>
    </location>
</feature>
<dbReference type="GO" id="GO:0003676">
    <property type="term" value="F:nucleic acid binding"/>
    <property type="evidence" value="ECO:0007669"/>
    <property type="project" value="InterPro"/>
</dbReference>
<dbReference type="Pfam" id="PF13358">
    <property type="entry name" value="DDE_3"/>
    <property type="match status" value="1"/>
</dbReference>
<sequence length="369" mass="42618">MPITTPPLDFEHKSGDEVPTKHKEVIRQLDGFAKIPISVLERRYNLGNSTIRRILSYTAPERTRITRTGRPSSLTNKQMDEIIEYLSESWEHHKLDYTLLRDELELTCSVKTLEKRLKQQGYFRCVACQKPFLTAAQVLARSLWAIAHIFWTIEWLKVLWSDEVTFLVGGRTVKEKVTRKAGERFHPCCIQHQFHKGHTTPVSAWGAIGYGYKSPLIFIHGTGKTGALTQKDYLAQILKEHLQPILEAFAAITHLLRPSAEPLFIEDGNPAHGHKSTNNCCAIWRTLHGIILMPHPSTSPDMNPIEKCWRRIKQALHRRRKQPTTIAEMEAMVLEEWDRIPQDWINQLVLKQEHLVQVLMERHGWSTPN</sequence>